<reference evidence="1 2" key="1">
    <citation type="journal article" date="2021" name="Genome Biol.">
        <title>AFLAP: assembly-free linkage analysis pipeline using k-mers from genome sequencing data.</title>
        <authorList>
            <person name="Fletcher K."/>
            <person name="Zhang L."/>
            <person name="Gil J."/>
            <person name="Han R."/>
            <person name="Cavanaugh K."/>
            <person name="Michelmore R."/>
        </authorList>
    </citation>
    <scope>NUCLEOTIDE SEQUENCE [LARGE SCALE GENOMIC DNA]</scope>
    <source>
        <strain evidence="1 2">SF5</strain>
    </source>
</reference>
<dbReference type="EMBL" id="SHOA02000003">
    <property type="protein sequence ID" value="TDH68329.1"/>
    <property type="molecule type" value="Genomic_DNA"/>
</dbReference>
<keyword evidence="2" id="KW-1185">Reference proteome</keyword>
<accession>A0A976FKR5</accession>
<comment type="caution">
    <text evidence="1">The sequence shown here is derived from an EMBL/GenBank/DDBJ whole genome shotgun (WGS) entry which is preliminary data.</text>
</comment>
<protein>
    <submittedName>
        <fullName evidence="1">Uncharacterized protein</fullName>
    </submittedName>
</protein>
<dbReference type="Proteomes" id="UP000294530">
    <property type="component" value="Unassembled WGS sequence"/>
</dbReference>
<gene>
    <name evidence="1" type="ORF">CCR75_006749</name>
</gene>
<proteinExistence type="predicted"/>
<dbReference type="KEGG" id="blac:94350488"/>
<evidence type="ECO:0000313" key="2">
    <source>
        <dbReference type="Proteomes" id="UP000294530"/>
    </source>
</evidence>
<dbReference type="OrthoDB" id="161638at2759"/>
<dbReference type="GeneID" id="94350488"/>
<name>A0A976FKR5_BRELC</name>
<sequence>MASVRRILPDSKGVRVLPPGVYLVCGSKRNMRAHCFAMEVTPEEDVLVLEDGVNSGIGHQIWARTIMFICTLKVHICGSSNRKVSMFWT</sequence>
<evidence type="ECO:0000313" key="1">
    <source>
        <dbReference type="EMBL" id="TDH68329.1"/>
    </source>
</evidence>
<dbReference type="RefSeq" id="XP_067817828.1">
    <property type="nucleotide sequence ID" value="XM_067964817.1"/>
</dbReference>
<organism evidence="1 2">
    <name type="scientific">Bremia lactucae</name>
    <name type="common">Lettuce downy mildew</name>
    <dbReference type="NCBI Taxonomy" id="4779"/>
    <lineage>
        <taxon>Eukaryota</taxon>
        <taxon>Sar</taxon>
        <taxon>Stramenopiles</taxon>
        <taxon>Oomycota</taxon>
        <taxon>Peronosporomycetes</taxon>
        <taxon>Peronosporales</taxon>
        <taxon>Peronosporaceae</taxon>
        <taxon>Bremia</taxon>
    </lineage>
</organism>
<dbReference type="AlphaFoldDB" id="A0A976FKR5"/>